<feature type="region of interest" description="Disordered" evidence="5">
    <location>
        <begin position="1"/>
        <end position="166"/>
    </location>
</feature>
<evidence type="ECO:0000256" key="2">
    <source>
        <dbReference type="ARBA" id="ARBA00022771"/>
    </source>
</evidence>
<feature type="zinc finger region" description="C3H1-type" evidence="4">
    <location>
        <begin position="536"/>
        <end position="564"/>
    </location>
</feature>
<keyword evidence="1 4" id="KW-0479">Metal-binding</keyword>
<dbReference type="OrthoDB" id="2138378at2759"/>
<proteinExistence type="predicted"/>
<feature type="region of interest" description="Disordered" evidence="5">
    <location>
        <begin position="481"/>
        <end position="523"/>
    </location>
</feature>
<feature type="compositionally biased region" description="Gly residues" evidence="5">
    <location>
        <begin position="511"/>
        <end position="523"/>
    </location>
</feature>
<feature type="domain" description="C3H1-type" evidence="6">
    <location>
        <begin position="536"/>
        <end position="564"/>
    </location>
</feature>
<gene>
    <name evidence="7" type="ORF">TSAR_004381</name>
</gene>
<evidence type="ECO:0000256" key="1">
    <source>
        <dbReference type="ARBA" id="ARBA00022723"/>
    </source>
</evidence>
<feature type="compositionally biased region" description="Low complexity" evidence="5">
    <location>
        <begin position="45"/>
        <end position="58"/>
    </location>
</feature>
<dbReference type="PROSITE" id="PS50103">
    <property type="entry name" value="ZF_C3H1"/>
    <property type="match status" value="1"/>
</dbReference>
<dbReference type="EMBL" id="NNAY01002773">
    <property type="protein sequence ID" value="OXU20592.1"/>
    <property type="molecule type" value="Genomic_DNA"/>
</dbReference>
<dbReference type="SMART" id="SM00356">
    <property type="entry name" value="ZnF_C3H1"/>
    <property type="match status" value="1"/>
</dbReference>
<dbReference type="GO" id="GO:0000785">
    <property type="term" value="C:chromatin"/>
    <property type="evidence" value="ECO:0007669"/>
    <property type="project" value="TreeGrafter"/>
</dbReference>
<protein>
    <recommendedName>
        <fullName evidence="6">C3H1-type domain-containing protein</fullName>
    </recommendedName>
</protein>
<dbReference type="Proteomes" id="UP000215335">
    <property type="component" value="Unassembled WGS sequence"/>
</dbReference>
<dbReference type="PANTHER" id="PTHR46557:SF1">
    <property type="entry name" value="SERINE_THREONINE-PROTEIN PHOSPHATASE 1 REGULATORY SUBUNIT 10"/>
    <property type="match status" value="1"/>
</dbReference>
<reference evidence="7 8" key="1">
    <citation type="journal article" date="2017" name="Curr. Biol.">
        <title>The Evolution of Venom by Co-option of Single-Copy Genes.</title>
        <authorList>
            <person name="Martinson E.O."/>
            <person name="Mrinalini"/>
            <person name="Kelkar Y.D."/>
            <person name="Chang C.H."/>
            <person name="Werren J.H."/>
        </authorList>
    </citation>
    <scope>NUCLEOTIDE SEQUENCE [LARGE SCALE GENOMIC DNA]</scope>
    <source>
        <strain evidence="7 8">Alberta</strain>
        <tissue evidence="7">Whole body</tissue>
    </source>
</reference>
<keyword evidence="2 4" id="KW-0863">Zinc-finger</keyword>
<dbReference type="Pfam" id="PF00642">
    <property type="entry name" value="zf-CCCH"/>
    <property type="match status" value="1"/>
</dbReference>
<dbReference type="GO" id="GO:0008270">
    <property type="term" value="F:zinc ion binding"/>
    <property type="evidence" value="ECO:0007669"/>
    <property type="project" value="UniProtKB-KW"/>
</dbReference>
<dbReference type="InterPro" id="IPR036855">
    <property type="entry name" value="Znf_CCCH_sf"/>
</dbReference>
<evidence type="ECO:0000256" key="5">
    <source>
        <dbReference type="SAM" id="MobiDB-lite"/>
    </source>
</evidence>
<dbReference type="Gene3D" id="4.10.1000.10">
    <property type="entry name" value="Zinc finger, CCCH-type"/>
    <property type="match status" value="1"/>
</dbReference>
<accession>A0A232EQI5</accession>
<feature type="compositionally biased region" description="Pro residues" evidence="5">
    <location>
        <begin position="481"/>
        <end position="504"/>
    </location>
</feature>
<evidence type="ECO:0000259" key="6">
    <source>
        <dbReference type="PROSITE" id="PS50103"/>
    </source>
</evidence>
<feature type="compositionally biased region" description="Basic residues" evidence="5">
    <location>
        <begin position="14"/>
        <end position="23"/>
    </location>
</feature>
<dbReference type="SUPFAM" id="SSF90229">
    <property type="entry name" value="CCCH zinc finger"/>
    <property type="match status" value="1"/>
</dbReference>
<dbReference type="AlphaFoldDB" id="A0A232EQI5"/>
<organism evidence="7 8">
    <name type="scientific">Trichomalopsis sarcophagae</name>
    <dbReference type="NCBI Taxonomy" id="543379"/>
    <lineage>
        <taxon>Eukaryota</taxon>
        <taxon>Metazoa</taxon>
        <taxon>Ecdysozoa</taxon>
        <taxon>Arthropoda</taxon>
        <taxon>Hexapoda</taxon>
        <taxon>Insecta</taxon>
        <taxon>Pterygota</taxon>
        <taxon>Neoptera</taxon>
        <taxon>Endopterygota</taxon>
        <taxon>Hymenoptera</taxon>
        <taxon>Apocrita</taxon>
        <taxon>Proctotrupomorpha</taxon>
        <taxon>Chalcidoidea</taxon>
        <taxon>Pteromalidae</taxon>
        <taxon>Pteromalinae</taxon>
        <taxon>Trichomalopsis</taxon>
    </lineage>
</organism>
<evidence type="ECO:0000256" key="3">
    <source>
        <dbReference type="ARBA" id="ARBA00022833"/>
    </source>
</evidence>
<keyword evidence="3 4" id="KW-0862">Zinc</keyword>
<feature type="compositionally biased region" description="Basic and acidic residues" evidence="5">
    <location>
        <begin position="89"/>
        <end position="115"/>
    </location>
</feature>
<dbReference type="PANTHER" id="PTHR46557">
    <property type="entry name" value="SERINE/THREONINE-PROTEIN PHOSPHATASE 1 REGULATORY SUBUNIT 10-RELATED"/>
    <property type="match status" value="1"/>
</dbReference>
<evidence type="ECO:0000256" key="4">
    <source>
        <dbReference type="PROSITE-ProRule" id="PRU00723"/>
    </source>
</evidence>
<name>A0A232EQI5_9HYME</name>
<comment type="caution">
    <text evidence="7">The sequence shown here is derived from an EMBL/GenBank/DDBJ whole genome shotgun (WGS) entry which is preliminary data.</text>
</comment>
<dbReference type="GO" id="GO:0072357">
    <property type="term" value="C:PTW/PP1 phosphatase complex"/>
    <property type="evidence" value="ECO:0007669"/>
    <property type="project" value="TreeGrafter"/>
</dbReference>
<dbReference type="InterPro" id="IPR000571">
    <property type="entry name" value="Znf_CCCH"/>
</dbReference>
<keyword evidence="8" id="KW-1185">Reference proteome</keyword>
<sequence length="569" mass="62096">MFMDALTASTKSKEPRKRKRRTSITKDGPTDPKKSTDNGAANDQVSSSPVSSPATSPTHTGKDADDKSLLALKPTFKFYQDTLETDEDDKTKGDEAKDDKANDAEELVKKEKKEDDENEDDEGSRTPTPEDDFDDTKGPNSPDDPAAAVSEALKKEEQATLENRPIGVLKSVLLLQKRKGPKKSLKWKTDLEAIRYFELDETERVNVTKTFTDMKQMEKQNEREAFQMARKLSSEDTMEERTIWKALIPIDLPPPLVEPGKESREKDIQYAREKGILQALYFNRSMIPDSPAEPDEERHPIYMEPKIIPLDDLTGNKDSEKDFTGIPWPEPKPQLPSPSTIMPNSYFQSFRPNQHPHQHHQPGMLPPAGGQPTVTGMTPQMNSIPAVAPDMTTGLPVASGVSGGGGGGGGGWRTGDGKIVVPDPAVATPMQGMSANYSQGMDSAGVGSMGPPGMMGGPQMYNQDGYMMGPDDMGYNNFQGPPPGPGMYGPPGPGGPPYQGPRGPPMHGNRGRGGPGWFRGGPPRGMPWRGGWRGIGKQPPVCRQFSKHGYCRVGDKCQFLHPGVNCPPF</sequence>
<dbReference type="STRING" id="543379.A0A232EQI5"/>
<dbReference type="GO" id="GO:0008157">
    <property type="term" value="F:protein phosphatase 1 binding"/>
    <property type="evidence" value="ECO:0007669"/>
    <property type="project" value="TreeGrafter"/>
</dbReference>
<evidence type="ECO:0000313" key="7">
    <source>
        <dbReference type="EMBL" id="OXU20592.1"/>
    </source>
</evidence>
<evidence type="ECO:0000313" key="8">
    <source>
        <dbReference type="Proteomes" id="UP000215335"/>
    </source>
</evidence>